<reference evidence="2" key="2">
    <citation type="submission" date="2021-02" db="EMBL/GenBank/DDBJ databases">
        <authorList>
            <person name="Kimball J.A."/>
            <person name="Haas M.W."/>
            <person name="Macchietto M."/>
            <person name="Kono T."/>
            <person name="Duquette J."/>
            <person name="Shao M."/>
        </authorList>
    </citation>
    <scope>NUCLEOTIDE SEQUENCE</scope>
    <source>
        <tissue evidence="2">Fresh leaf tissue</tissue>
    </source>
</reference>
<dbReference type="EMBL" id="JAAALK010000080">
    <property type="protein sequence ID" value="KAG8093215.1"/>
    <property type="molecule type" value="Genomic_DNA"/>
</dbReference>
<feature type="compositionally biased region" description="Polar residues" evidence="1">
    <location>
        <begin position="82"/>
        <end position="92"/>
    </location>
</feature>
<evidence type="ECO:0000313" key="3">
    <source>
        <dbReference type="Proteomes" id="UP000729402"/>
    </source>
</evidence>
<accession>A0A8J5WM14</accession>
<dbReference type="PANTHER" id="PTHR35109:SF1">
    <property type="entry name" value="GLUTAMATE RACEMASE"/>
    <property type="match status" value="1"/>
</dbReference>
<evidence type="ECO:0000313" key="2">
    <source>
        <dbReference type="EMBL" id="KAG8093215.1"/>
    </source>
</evidence>
<evidence type="ECO:0000256" key="1">
    <source>
        <dbReference type="SAM" id="MobiDB-lite"/>
    </source>
</evidence>
<dbReference type="AlphaFoldDB" id="A0A8J5WM14"/>
<keyword evidence="3" id="KW-1185">Reference proteome</keyword>
<proteinExistence type="predicted"/>
<dbReference type="PANTHER" id="PTHR35109">
    <property type="entry name" value="GLUTAMATE RACEMASE"/>
    <property type="match status" value="1"/>
</dbReference>
<reference evidence="2" key="1">
    <citation type="journal article" date="2021" name="bioRxiv">
        <title>Whole Genome Assembly and Annotation of Northern Wild Rice, Zizania palustris L., Supports a Whole Genome Duplication in the Zizania Genus.</title>
        <authorList>
            <person name="Haas M."/>
            <person name="Kono T."/>
            <person name="Macchietto M."/>
            <person name="Millas R."/>
            <person name="McGilp L."/>
            <person name="Shao M."/>
            <person name="Duquette J."/>
            <person name="Hirsch C.N."/>
            <person name="Kimball J."/>
        </authorList>
    </citation>
    <scope>NUCLEOTIDE SEQUENCE</scope>
    <source>
        <tissue evidence="2">Fresh leaf tissue</tissue>
    </source>
</reference>
<feature type="region of interest" description="Disordered" evidence="1">
    <location>
        <begin position="79"/>
        <end position="99"/>
    </location>
</feature>
<dbReference type="Proteomes" id="UP000729402">
    <property type="component" value="Unassembled WGS sequence"/>
</dbReference>
<dbReference type="OrthoDB" id="1930788at2759"/>
<protein>
    <submittedName>
        <fullName evidence="2">Uncharacterized protein</fullName>
    </submittedName>
</protein>
<comment type="caution">
    <text evidence="2">The sequence shown here is derived from an EMBL/GenBank/DDBJ whole genome shotgun (WGS) entry which is preliminary data.</text>
</comment>
<dbReference type="InterPro" id="IPR004926">
    <property type="entry name" value="LEA_3a"/>
</dbReference>
<sequence>MGRRAIVKSAALLWEVKNKQSSNLTTQVQPSEARSAETTLWVPHPRTGIYYPKGFDWVMEDVPSSAAAFRQLHWLRSGEAETASSPTSNDATAFNHPFV</sequence>
<organism evidence="2 3">
    <name type="scientific">Zizania palustris</name>
    <name type="common">Northern wild rice</name>
    <dbReference type="NCBI Taxonomy" id="103762"/>
    <lineage>
        <taxon>Eukaryota</taxon>
        <taxon>Viridiplantae</taxon>
        <taxon>Streptophyta</taxon>
        <taxon>Embryophyta</taxon>
        <taxon>Tracheophyta</taxon>
        <taxon>Spermatophyta</taxon>
        <taxon>Magnoliopsida</taxon>
        <taxon>Liliopsida</taxon>
        <taxon>Poales</taxon>
        <taxon>Poaceae</taxon>
        <taxon>BOP clade</taxon>
        <taxon>Oryzoideae</taxon>
        <taxon>Oryzeae</taxon>
        <taxon>Zizaniinae</taxon>
        <taxon>Zizania</taxon>
    </lineage>
</organism>
<gene>
    <name evidence="2" type="ORF">GUJ93_ZPchr0012g20397</name>
</gene>
<name>A0A8J5WM14_ZIZPA</name>
<dbReference type="Pfam" id="PF03242">
    <property type="entry name" value="LEA_3a"/>
    <property type="match status" value="1"/>
</dbReference>